<feature type="compositionally biased region" description="Basic and acidic residues" evidence="13">
    <location>
        <begin position="198"/>
        <end position="212"/>
    </location>
</feature>
<feature type="region of interest" description="Disordered" evidence="13">
    <location>
        <begin position="159"/>
        <end position="380"/>
    </location>
</feature>
<evidence type="ECO:0000313" key="16">
    <source>
        <dbReference type="EMBL" id="CAD8507584.1"/>
    </source>
</evidence>
<feature type="region of interest" description="Disordered" evidence="13">
    <location>
        <begin position="1205"/>
        <end position="1252"/>
    </location>
</feature>
<dbReference type="InterPro" id="IPR048333">
    <property type="entry name" value="HA2_WH"/>
</dbReference>
<evidence type="ECO:0000259" key="15">
    <source>
        <dbReference type="PROSITE" id="PS51194"/>
    </source>
</evidence>
<evidence type="ECO:0000256" key="6">
    <source>
        <dbReference type="ARBA" id="ARBA00022801"/>
    </source>
</evidence>
<keyword evidence="9" id="KW-0508">mRNA splicing</keyword>
<dbReference type="PANTHER" id="PTHR18934">
    <property type="entry name" value="ATP-DEPENDENT RNA HELICASE"/>
    <property type="match status" value="1"/>
</dbReference>
<proteinExistence type="inferred from homology"/>
<dbReference type="CDD" id="cd18791">
    <property type="entry name" value="SF2_C_RHA"/>
    <property type="match status" value="1"/>
</dbReference>
<dbReference type="SMART" id="SM00487">
    <property type="entry name" value="DEXDc"/>
    <property type="match status" value="1"/>
</dbReference>
<evidence type="ECO:0000256" key="12">
    <source>
        <dbReference type="ARBA" id="ARBA00047984"/>
    </source>
</evidence>
<evidence type="ECO:0000256" key="9">
    <source>
        <dbReference type="ARBA" id="ARBA00023187"/>
    </source>
</evidence>
<dbReference type="SMART" id="SM00847">
    <property type="entry name" value="HA2"/>
    <property type="match status" value="1"/>
</dbReference>
<reference evidence="16" key="1">
    <citation type="submission" date="2021-01" db="EMBL/GenBank/DDBJ databases">
        <authorList>
            <person name="Corre E."/>
            <person name="Pelletier E."/>
            <person name="Niang G."/>
            <person name="Scheremetjew M."/>
            <person name="Finn R."/>
            <person name="Kale V."/>
            <person name="Holt S."/>
            <person name="Cochrane G."/>
            <person name="Meng A."/>
            <person name="Brown T."/>
            <person name="Cohen L."/>
        </authorList>
    </citation>
    <scope>NUCLEOTIDE SEQUENCE</scope>
    <source>
        <strain evidence="16">CCMP325</strain>
    </source>
</reference>
<dbReference type="Pfam" id="PF07717">
    <property type="entry name" value="OB_NTP_bind"/>
    <property type="match status" value="1"/>
</dbReference>
<dbReference type="FunFam" id="3.40.50.300:FF:000615">
    <property type="entry name" value="pre-mRNA-splicing factor ATP-dependent RNA helicase DEAH7"/>
    <property type="match status" value="1"/>
</dbReference>
<protein>
    <recommendedName>
        <fullName evidence="3">RNA helicase</fullName>
        <ecNumber evidence="3">3.6.4.13</ecNumber>
    </recommendedName>
</protein>
<dbReference type="EC" id="3.6.4.13" evidence="3"/>
<organism evidence="16">
    <name type="scientific">Hanusia phi</name>
    <dbReference type="NCBI Taxonomy" id="3032"/>
    <lineage>
        <taxon>Eukaryota</taxon>
        <taxon>Cryptophyceae</taxon>
        <taxon>Pyrenomonadales</taxon>
        <taxon>Geminigeraceae</taxon>
        <taxon>Hanusia</taxon>
    </lineage>
</organism>
<dbReference type="GO" id="GO:0005634">
    <property type="term" value="C:nucleus"/>
    <property type="evidence" value="ECO:0007669"/>
    <property type="project" value="UniProtKB-SubCell"/>
</dbReference>
<dbReference type="FunFam" id="1.20.120.1080:FF:000018">
    <property type="entry name" value="Pre-mRNA-splicing factor ATP-dependent RNA helicase prp16"/>
    <property type="match status" value="1"/>
</dbReference>
<dbReference type="SUPFAM" id="SSF52540">
    <property type="entry name" value="P-loop containing nucleoside triphosphate hydrolases"/>
    <property type="match status" value="1"/>
</dbReference>
<dbReference type="GO" id="GO:0016787">
    <property type="term" value="F:hydrolase activity"/>
    <property type="evidence" value="ECO:0007669"/>
    <property type="project" value="UniProtKB-KW"/>
</dbReference>
<comment type="catalytic activity">
    <reaction evidence="12">
        <text>ATP + H2O = ADP + phosphate + H(+)</text>
        <dbReference type="Rhea" id="RHEA:13065"/>
        <dbReference type="ChEBI" id="CHEBI:15377"/>
        <dbReference type="ChEBI" id="CHEBI:15378"/>
        <dbReference type="ChEBI" id="CHEBI:30616"/>
        <dbReference type="ChEBI" id="CHEBI:43474"/>
        <dbReference type="ChEBI" id="CHEBI:456216"/>
        <dbReference type="EC" id="3.6.4.13"/>
    </reaction>
</comment>
<dbReference type="InterPro" id="IPR011709">
    <property type="entry name" value="DEAD-box_helicase_OB_fold"/>
</dbReference>
<dbReference type="Pfam" id="PF00270">
    <property type="entry name" value="DEAD"/>
    <property type="match status" value="1"/>
</dbReference>
<keyword evidence="6" id="KW-0378">Hydrolase</keyword>
<feature type="compositionally biased region" description="Basic and acidic residues" evidence="13">
    <location>
        <begin position="224"/>
        <end position="236"/>
    </location>
</feature>
<comment type="subcellular location">
    <subcellularLocation>
        <location evidence="1">Nucleus</location>
    </subcellularLocation>
    <subcellularLocation>
        <location evidence="2">Plastid</location>
        <location evidence="2">Chloroplast</location>
    </subcellularLocation>
</comment>
<evidence type="ECO:0000256" key="3">
    <source>
        <dbReference type="ARBA" id="ARBA00012552"/>
    </source>
</evidence>
<evidence type="ECO:0000256" key="11">
    <source>
        <dbReference type="ARBA" id="ARBA00038040"/>
    </source>
</evidence>
<dbReference type="InterPro" id="IPR001650">
    <property type="entry name" value="Helicase_C-like"/>
</dbReference>
<evidence type="ECO:0000259" key="14">
    <source>
        <dbReference type="PROSITE" id="PS51192"/>
    </source>
</evidence>
<evidence type="ECO:0000256" key="7">
    <source>
        <dbReference type="ARBA" id="ARBA00022806"/>
    </source>
</evidence>
<dbReference type="GO" id="GO:0009507">
    <property type="term" value="C:chloroplast"/>
    <property type="evidence" value="ECO:0007669"/>
    <property type="project" value="UniProtKB-SubCell"/>
</dbReference>
<dbReference type="Gene3D" id="3.40.50.300">
    <property type="entry name" value="P-loop containing nucleotide triphosphate hydrolases"/>
    <property type="match status" value="2"/>
</dbReference>
<dbReference type="AlphaFoldDB" id="A0A7S0NDS3"/>
<comment type="similarity">
    <text evidence="11">Belongs to the DEAD box helicase family. DEAH subfamily. PRP16 sub-subfamily.</text>
</comment>
<keyword evidence="10" id="KW-0539">Nucleus</keyword>
<dbReference type="PROSITE" id="PS51192">
    <property type="entry name" value="HELICASE_ATP_BIND_1"/>
    <property type="match status" value="1"/>
</dbReference>
<dbReference type="GO" id="GO:0003724">
    <property type="term" value="F:RNA helicase activity"/>
    <property type="evidence" value="ECO:0007669"/>
    <property type="project" value="UniProtKB-EC"/>
</dbReference>
<feature type="compositionally biased region" description="Acidic residues" evidence="13">
    <location>
        <begin position="169"/>
        <end position="179"/>
    </location>
</feature>
<feature type="domain" description="Helicase ATP-binding" evidence="14">
    <location>
        <begin position="564"/>
        <end position="727"/>
    </location>
</feature>
<dbReference type="GO" id="GO:0000398">
    <property type="term" value="P:mRNA splicing, via spliceosome"/>
    <property type="evidence" value="ECO:0007669"/>
    <property type="project" value="UniProtKB-ARBA"/>
</dbReference>
<evidence type="ECO:0000256" key="10">
    <source>
        <dbReference type="ARBA" id="ARBA00023242"/>
    </source>
</evidence>
<dbReference type="FunFam" id="3.40.50.300:FF:000007">
    <property type="entry name" value="Pre-mRNA-splicing factor ATP-dependent RNA helicase"/>
    <property type="match status" value="1"/>
</dbReference>
<dbReference type="InterPro" id="IPR027417">
    <property type="entry name" value="P-loop_NTPase"/>
</dbReference>
<dbReference type="Pfam" id="PF00271">
    <property type="entry name" value="Helicase_C"/>
    <property type="match status" value="1"/>
</dbReference>
<dbReference type="InterPro" id="IPR011545">
    <property type="entry name" value="DEAD/DEAH_box_helicase_dom"/>
</dbReference>
<dbReference type="PROSITE" id="PS00690">
    <property type="entry name" value="DEAH_ATP_HELICASE"/>
    <property type="match status" value="1"/>
</dbReference>
<feature type="compositionally biased region" description="Polar residues" evidence="13">
    <location>
        <begin position="268"/>
        <end position="289"/>
    </location>
</feature>
<evidence type="ECO:0000256" key="13">
    <source>
        <dbReference type="SAM" id="MobiDB-lite"/>
    </source>
</evidence>
<gene>
    <name evidence="16" type="ORF">HPHI1048_LOCUS23204</name>
</gene>
<feature type="compositionally biased region" description="Basic and acidic residues" evidence="13">
    <location>
        <begin position="1205"/>
        <end position="1219"/>
    </location>
</feature>
<keyword evidence="4" id="KW-0507">mRNA processing</keyword>
<dbReference type="GO" id="GO:0005524">
    <property type="term" value="F:ATP binding"/>
    <property type="evidence" value="ECO:0007669"/>
    <property type="project" value="UniProtKB-KW"/>
</dbReference>
<sequence length="1252" mass="140468">MSVVSREYEGSLVSQQADKMYNGILEDLNNFSKGMLSRGLTITDAKKIVSLAVSCKGNPNSFDEKLKAEIGSNLPYAGDLQRKILGRLSEHASSVKMQQSMAGFSGGARERVEGGGIKKGGLLRINSDKPVFKKPEARQSVLGLQSLAQKKRLEEGITLPKRGRMSFESQEENALDDQVADSGNRASGSKGQRHYRVKGSDGRSQQDDNDGAKRHRDNSGQSSRRNDDDYRKKGDSDLETSEYIRSSRGLGSESVRSAASTWEPDNPSGRQSPSINGSVSSTPARTSVDQWDIVASTGTKPERERAEAYGKSLRDYRSGTATNRTSEMSKEEKREYEEMERALDRDWYDNDEGGTFLDETGAYDPFSSLGGSEGSDKPKKRISARQKAWDTDDNKWIENQLLNSGVVTANAREKEEEETAGKVHLMVRDIRPPFLDGREVHTKKQDAVATVRDPTSDLAQIARKGCPSIRTYREKRDLNKCRERFWEVEGSKMGNLMGLKEKPKDDKEDIQQENEDGEVNYKATAQFKDFMSEKSVAVSDFAKSKTIKQQRESLPIFTVRNELLRIIRDNQIIVVVGETGSGKTTQMAQYLHEEGYSSYGKIGCTQPRRVAAMSVAKRVSEEVGCDLGGTVGYAIRFEDCTSESTLLKFMTDGILLRETLNEKDLDQYSCIIMDEAHERSLNTDVLFGILRQVVSRRVDLKLIVTSATMDADKFANFFGGVPVFHIPGRTFPVEILHSKSPVEDYVEAAVKQVMQIHVSYARGDILVFMTGQEDIDAVCFLVQERLDELKADGATVAELDIMPIHSMLPSELQAKIFKAVSGETRKLVVATNIAETSLTIDGIKYVIDCGYYKLKVYNPRMGMDSLQVTPESQANARQRSGRAGRTGPGICWRLYTETAFDFEMLHNTIPEIQRTNLGNVILLLKSLGVNNLLDFDFMDPPPEENMLNSMYQLWILGALGNTGEITALGKKMVEFPLDPPLSKMLIQAEELRCNQEVLTIVACLSVGGLSHIFYRPKDRAEESDAAREKFAVPESDHLTMLHVFQQWKANDYRADWCSSHFLQVKSLKKVREIRSQLQDICATQNMSLFSCAHDWDKVRQAVCSAYFINAARMKGVGEYENLRTAMKCYLHPTSSLYGIGFTPDYVVYHELVLTTKEYMQCVSVVDPYWLAEQGPMFFQVKENSFQGRIAQKRRSEEVLKQMERDLEKQREQQQLEKEAASSQAARSRNSAIAAPGKYDGQAPRRPPARFGL</sequence>
<dbReference type="Pfam" id="PF21010">
    <property type="entry name" value="HA2_C"/>
    <property type="match status" value="1"/>
</dbReference>
<feature type="compositionally biased region" description="Basic and acidic residues" evidence="13">
    <location>
        <begin position="300"/>
        <end position="317"/>
    </location>
</feature>
<dbReference type="PANTHER" id="PTHR18934:SF91">
    <property type="entry name" value="PRE-MRNA-SPLICING FACTOR ATP-DEPENDENT RNA HELICASE PRP16"/>
    <property type="match status" value="1"/>
</dbReference>
<feature type="compositionally biased region" description="Basic and acidic residues" evidence="13">
    <location>
        <begin position="327"/>
        <end position="348"/>
    </location>
</feature>
<accession>A0A7S0NDS3</accession>
<evidence type="ECO:0000256" key="2">
    <source>
        <dbReference type="ARBA" id="ARBA00004229"/>
    </source>
</evidence>
<dbReference type="Gene3D" id="1.20.120.1080">
    <property type="match status" value="1"/>
</dbReference>
<dbReference type="InterPro" id="IPR002464">
    <property type="entry name" value="DNA/RNA_helicase_DEAH_CS"/>
</dbReference>
<evidence type="ECO:0000256" key="4">
    <source>
        <dbReference type="ARBA" id="ARBA00022664"/>
    </source>
</evidence>
<keyword evidence="8" id="KW-0067">ATP-binding</keyword>
<dbReference type="PROSITE" id="PS51194">
    <property type="entry name" value="HELICASE_CTER"/>
    <property type="match status" value="1"/>
</dbReference>
<feature type="region of interest" description="Disordered" evidence="13">
    <location>
        <begin position="496"/>
        <end position="515"/>
    </location>
</feature>
<dbReference type="SMART" id="SM00490">
    <property type="entry name" value="HELICc"/>
    <property type="match status" value="1"/>
</dbReference>
<feature type="compositionally biased region" description="Basic and acidic residues" evidence="13">
    <location>
        <begin position="499"/>
        <end position="510"/>
    </location>
</feature>
<dbReference type="Pfam" id="PF04408">
    <property type="entry name" value="WHD_HA2"/>
    <property type="match status" value="1"/>
</dbReference>
<feature type="compositionally biased region" description="Low complexity" evidence="13">
    <location>
        <begin position="1220"/>
        <end position="1234"/>
    </location>
</feature>
<evidence type="ECO:0000256" key="5">
    <source>
        <dbReference type="ARBA" id="ARBA00022741"/>
    </source>
</evidence>
<keyword evidence="5" id="KW-0547">Nucleotide-binding</keyword>
<keyword evidence="7" id="KW-0347">Helicase</keyword>
<dbReference type="GO" id="GO:0003723">
    <property type="term" value="F:RNA binding"/>
    <property type="evidence" value="ECO:0007669"/>
    <property type="project" value="TreeGrafter"/>
</dbReference>
<dbReference type="InterPro" id="IPR007502">
    <property type="entry name" value="Helicase-assoc_dom"/>
</dbReference>
<feature type="domain" description="Helicase C-terminal" evidence="15">
    <location>
        <begin position="752"/>
        <end position="928"/>
    </location>
</feature>
<dbReference type="InterPro" id="IPR014001">
    <property type="entry name" value="Helicase_ATP-bd"/>
</dbReference>
<evidence type="ECO:0000256" key="1">
    <source>
        <dbReference type="ARBA" id="ARBA00004123"/>
    </source>
</evidence>
<dbReference type="EMBL" id="HBEO01034302">
    <property type="protein sequence ID" value="CAD8507584.1"/>
    <property type="molecule type" value="Transcribed_RNA"/>
</dbReference>
<evidence type="ECO:0000256" key="8">
    <source>
        <dbReference type="ARBA" id="ARBA00022840"/>
    </source>
</evidence>
<name>A0A7S0NDS3_9CRYP</name>